<sequence length="189" mass="20974">MVLCVTIYKNHQSPATQLRERAESIVLEDNEEEPFKVVREFEDYAFMSIVGWHLFELIGSRASAGEDRDTDPLYPYSLVTGDRVGSVATTRNTTAAAAAAAAAGAAGDSRKELGQQLFEAMKDFVLAQRESARGSHSYLNTIGRYDNIRVGLAKMTSRHNNSKHAITFTKIQISLLVRFALAVIRLVHR</sequence>
<dbReference type="RefSeq" id="XP_014148857.1">
    <property type="nucleotide sequence ID" value="XM_014293382.1"/>
</dbReference>
<evidence type="ECO:0000313" key="2">
    <source>
        <dbReference type="Proteomes" id="UP000054560"/>
    </source>
</evidence>
<proteinExistence type="predicted"/>
<keyword evidence="2" id="KW-1185">Reference proteome</keyword>
<dbReference type="EMBL" id="KQ243953">
    <property type="protein sequence ID" value="KNC74955.1"/>
    <property type="molecule type" value="Genomic_DNA"/>
</dbReference>
<protein>
    <submittedName>
        <fullName evidence="1">Uncharacterized protein</fullName>
    </submittedName>
</protein>
<reference evidence="1 2" key="1">
    <citation type="submission" date="2011-02" db="EMBL/GenBank/DDBJ databases">
        <title>The Genome Sequence of Sphaeroforma arctica JP610.</title>
        <authorList>
            <consortium name="The Broad Institute Genome Sequencing Platform"/>
            <person name="Russ C."/>
            <person name="Cuomo C."/>
            <person name="Young S.K."/>
            <person name="Zeng Q."/>
            <person name="Gargeya S."/>
            <person name="Alvarado L."/>
            <person name="Berlin A."/>
            <person name="Chapman S.B."/>
            <person name="Chen Z."/>
            <person name="Freedman E."/>
            <person name="Gellesch M."/>
            <person name="Goldberg J."/>
            <person name="Griggs A."/>
            <person name="Gujja S."/>
            <person name="Heilman E."/>
            <person name="Heiman D."/>
            <person name="Howarth C."/>
            <person name="Mehta T."/>
            <person name="Neiman D."/>
            <person name="Pearson M."/>
            <person name="Roberts A."/>
            <person name="Saif S."/>
            <person name="Shea T."/>
            <person name="Shenoy N."/>
            <person name="Sisk P."/>
            <person name="Stolte C."/>
            <person name="Sykes S."/>
            <person name="White J."/>
            <person name="Yandava C."/>
            <person name="Burger G."/>
            <person name="Gray M.W."/>
            <person name="Holland P.W.H."/>
            <person name="King N."/>
            <person name="Lang F.B.F."/>
            <person name="Roger A.J."/>
            <person name="Ruiz-Trillo I."/>
            <person name="Haas B."/>
            <person name="Nusbaum C."/>
            <person name="Birren B."/>
        </authorList>
    </citation>
    <scope>NUCLEOTIDE SEQUENCE [LARGE SCALE GENOMIC DNA]</scope>
    <source>
        <strain evidence="1 2">JP610</strain>
    </source>
</reference>
<feature type="non-terminal residue" evidence="1">
    <location>
        <position position="189"/>
    </location>
</feature>
<name>A0A0L0FDX2_9EUKA</name>
<dbReference type="GeneID" id="25913011"/>
<accession>A0A0L0FDX2</accession>
<gene>
    <name evidence="1" type="ORF">SARC_12507</name>
</gene>
<evidence type="ECO:0000313" key="1">
    <source>
        <dbReference type="EMBL" id="KNC74955.1"/>
    </source>
</evidence>
<dbReference type="AlphaFoldDB" id="A0A0L0FDX2"/>
<organism evidence="1 2">
    <name type="scientific">Sphaeroforma arctica JP610</name>
    <dbReference type="NCBI Taxonomy" id="667725"/>
    <lineage>
        <taxon>Eukaryota</taxon>
        <taxon>Ichthyosporea</taxon>
        <taxon>Ichthyophonida</taxon>
        <taxon>Sphaeroforma</taxon>
    </lineage>
</organism>
<dbReference type="Proteomes" id="UP000054560">
    <property type="component" value="Unassembled WGS sequence"/>
</dbReference>